<keyword evidence="1" id="KW-0472">Membrane</keyword>
<dbReference type="InterPro" id="IPR037185">
    <property type="entry name" value="EmrE-like"/>
</dbReference>
<dbReference type="GO" id="GO:0016020">
    <property type="term" value="C:membrane"/>
    <property type="evidence" value="ECO:0007669"/>
    <property type="project" value="InterPro"/>
</dbReference>
<dbReference type="AlphaFoldDB" id="A8ILY1"/>
<dbReference type="SUPFAM" id="SSF103481">
    <property type="entry name" value="Multidrug resistance efflux transporter EmrE"/>
    <property type="match status" value="2"/>
</dbReference>
<keyword evidence="1 3" id="KW-0812">Transmembrane</keyword>
<dbReference type="KEGG" id="azc:AZC_0443"/>
<dbReference type="HOGENOM" id="CLU_033863_0_1_5"/>
<dbReference type="RefSeq" id="WP_012168974.1">
    <property type="nucleotide sequence ID" value="NC_009937.1"/>
</dbReference>
<accession>A8ILY1</accession>
<feature type="transmembrane region" description="Helical" evidence="1">
    <location>
        <begin position="125"/>
        <end position="146"/>
    </location>
</feature>
<keyword evidence="1" id="KW-1133">Transmembrane helix</keyword>
<feature type="domain" description="EamA" evidence="2">
    <location>
        <begin position="14"/>
        <end position="140"/>
    </location>
</feature>
<reference evidence="3 4" key="3">
    <citation type="journal article" date="2008" name="BMC Genomics">
        <title>The genome of the versatile nitrogen fixer Azorhizobium caulinodans ORS571.</title>
        <authorList>
            <person name="Lee KB."/>
            <person name="Backer P.D."/>
            <person name="Aono T."/>
            <person name="Liu CT."/>
            <person name="Suzuki S."/>
            <person name="Suzuki T."/>
            <person name="Kaneko T."/>
            <person name="Yamada M."/>
            <person name="Tabata S."/>
            <person name="Kupfer D.M."/>
            <person name="Najar F.Z."/>
            <person name="Wiley G.B."/>
            <person name="Roe B."/>
            <person name="Binnewies T.T."/>
            <person name="Ussery D.W."/>
            <person name="D'Haeze W."/>
            <person name="Herder J.D."/>
            <person name="Gevers D."/>
            <person name="Vereecke D."/>
            <person name="Holsters M."/>
            <person name="Oyaizu H."/>
        </authorList>
    </citation>
    <scope>NUCLEOTIDE SEQUENCE [LARGE SCALE GENOMIC DNA]</scope>
    <source>
        <strain evidence="4">ATCC 43989 / DSM 5975 / JCM 20966 / LMG 6465 / NBRC 14845 / NCIMB 13405 / ORS 571</strain>
    </source>
</reference>
<keyword evidence="4" id="KW-1185">Reference proteome</keyword>
<feature type="transmembrane region" description="Helical" evidence="1">
    <location>
        <begin position="183"/>
        <end position="203"/>
    </location>
</feature>
<name>A8ILY1_AZOC5</name>
<feature type="transmembrane region" description="Helical" evidence="1">
    <location>
        <begin position="96"/>
        <end position="118"/>
    </location>
</feature>
<reference evidence="3 4" key="4">
    <citation type="journal article" date="2009" name="Appl. Environ. Microbiol.">
        <title>Comparative genome-wide transcriptional profiling of Azorhizobium caulinodans ORS571 grown under free-living and symbiotic conditions.</title>
        <authorList>
            <person name="Tsukada S."/>
            <person name="Aono T."/>
            <person name="Akiba N."/>
            <person name="Lee KB."/>
            <person name="Liu CT."/>
            <person name="Toyazaki H."/>
            <person name="Oyaizu H."/>
        </authorList>
    </citation>
    <scope>NUCLEOTIDE SEQUENCE [LARGE SCALE GENOMIC DNA]</scope>
    <source>
        <strain evidence="4">ATCC 43989 / DSM 5975 / JCM 20966 / LMG 6465 / NBRC 14845 / NCIMB 13405 / ORS 571</strain>
    </source>
</reference>
<reference evidence="4" key="2">
    <citation type="submission" date="2007-04" db="EMBL/GenBank/DDBJ databases">
        <title>Complete genome sequence of the nitrogen-fixing bacterium Azorhizobium caulinodans ORS571.</title>
        <authorList>
            <person name="Lee K.B."/>
            <person name="Backer P.D."/>
            <person name="Aono T."/>
            <person name="Liu C.T."/>
            <person name="Suzuki S."/>
            <person name="Suzuki T."/>
            <person name="Kaneko T."/>
            <person name="Yamada M."/>
            <person name="Tabata S."/>
            <person name="Kupfer D.M."/>
            <person name="Najar F.Z."/>
            <person name="Wiley G.B."/>
            <person name="Roe B."/>
            <person name="Binnewies T."/>
            <person name="Ussery D."/>
            <person name="Vereecke D."/>
            <person name="Gevers D."/>
            <person name="Holsters M."/>
            <person name="Oyaizu H."/>
        </authorList>
    </citation>
    <scope>NUCLEOTIDE SEQUENCE [LARGE SCALE GENOMIC DNA]</scope>
    <source>
        <strain evidence="4">ATCC 43989 / DSM 5975 / JCM 20966 / LMG 6465 / NBRC 14845 / NCIMB 13405 / ORS 571</strain>
    </source>
</reference>
<reference evidence="3 4" key="1">
    <citation type="journal article" date="2007" name="Appl. Environ. Microbiol.">
        <title>Rhizobial factors required for stem nodule maturation and maintenance in Sesbania rostrata-Azorhizobium caulinodans ORS571 symbiosis.</title>
        <authorList>
            <person name="Suzuki S."/>
            <person name="Aono T."/>
            <person name="Lee KB."/>
            <person name="Suzuki T."/>
            <person name="Liu CT."/>
            <person name="Miwa H."/>
            <person name="Wakao S."/>
            <person name="Iki T."/>
            <person name="Oyaizu H."/>
        </authorList>
    </citation>
    <scope>NUCLEOTIDE SEQUENCE [LARGE SCALE GENOMIC DNA]</scope>
    <source>
        <strain evidence="4">ATCC 43989 / DSM 5975 / JCM 20966 / LMG 6465 / NBRC 14845 / NCIMB 13405 / ORS 571</strain>
    </source>
</reference>
<feature type="transmembrane region" description="Helical" evidence="1">
    <location>
        <begin position="12"/>
        <end position="31"/>
    </location>
</feature>
<sequence length="299" mass="31087">MTSQPAPSLRLAAGISALVLGALAMGASVLFVRLADVGPFASAFWRTALALPFLLVWARIETGPRLPVPDRASVLAGLFFAGDLIFWHLAILGTTVANAAVLATTSPIWVALYAFFMLREPFTKPLVAGLLLCIAGTLALIGQSWQFAPEKLAGDAAGLITAMFFASYFLSVRVARRRFGAGLVTFLSTAITSLALLVVALVMEPVLLPHTLQGALAVLALAVVSQVGGQGLMAVGLSVVPPVFGALVFFLEVVSAAALGWLVLGEHLGLLQYCGAALIVLGLVMARPRPGPVPEPGLP</sequence>
<feature type="transmembrane region" description="Helical" evidence="1">
    <location>
        <begin position="152"/>
        <end position="171"/>
    </location>
</feature>
<evidence type="ECO:0000313" key="3">
    <source>
        <dbReference type="EMBL" id="BAF86441.1"/>
    </source>
</evidence>
<proteinExistence type="predicted"/>
<evidence type="ECO:0000256" key="1">
    <source>
        <dbReference type="SAM" id="Phobius"/>
    </source>
</evidence>
<evidence type="ECO:0000259" key="2">
    <source>
        <dbReference type="Pfam" id="PF00892"/>
    </source>
</evidence>
<dbReference type="STRING" id="438753.AZC_0443"/>
<dbReference type="Pfam" id="PF00892">
    <property type="entry name" value="EamA"/>
    <property type="match status" value="2"/>
</dbReference>
<feature type="transmembrane region" description="Helical" evidence="1">
    <location>
        <begin position="244"/>
        <end position="264"/>
    </location>
</feature>
<feature type="domain" description="EamA" evidence="2">
    <location>
        <begin position="154"/>
        <end position="285"/>
    </location>
</feature>
<dbReference type="PANTHER" id="PTHR22911">
    <property type="entry name" value="ACYL-MALONYL CONDENSING ENZYME-RELATED"/>
    <property type="match status" value="1"/>
</dbReference>
<feature type="transmembrane region" description="Helical" evidence="1">
    <location>
        <begin position="215"/>
        <end position="237"/>
    </location>
</feature>
<protein>
    <submittedName>
        <fullName evidence="3">Conserved hypothetical transmembrane protein</fullName>
    </submittedName>
</protein>
<evidence type="ECO:0000313" key="4">
    <source>
        <dbReference type="Proteomes" id="UP000000270"/>
    </source>
</evidence>
<organism evidence="3 4">
    <name type="scientific">Azorhizobium caulinodans (strain ATCC 43989 / DSM 5975 / JCM 20966 / LMG 6465 / NBRC 14845 / NCIMB 13405 / ORS 571)</name>
    <dbReference type="NCBI Taxonomy" id="438753"/>
    <lineage>
        <taxon>Bacteria</taxon>
        <taxon>Pseudomonadati</taxon>
        <taxon>Pseudomonadota</taxon>
        <taxon>Alphaproteobacteria</taxon>
        <taxon>Hyphomicrobiales</taxon>
        <taxon>Xanthobacteraceae</taxon>
        <taxon>Azorhizobium</taxon>
    </lineage>
</organism>
<dbReference type="EMBL" id="AP009384">
    <property type="protein sequence ID" value="BAF86441.1"/>
    <property type="molecule type" value="Genomic_DNA"/>
</dbReference>
<gene>
    <name evidence="3" type="ordered locus">AZC_0443</name>
</gene>
<feature type="transmembrane region" description="Helical" evidence="1">
    <location>
        <begin position="270"/>
        <end position="286"/>
    </location>
</feature>
<feature type="transmembrane region" description="Helical" evidence="1">
    <location>
        <begin position="72"/>
        <end position="90"/>
    </location>
</feature>
<reference evidence="3 4" key="6">
    <citation type="journal article" date="2011" name="Appl. Environ. Microbiol.">
        <title>Involvement of the azorhizobial chromosome partition gene (parA) in the onset of bacteroid differentiation during Sesbania rostrata stem nodule development.</title>
        <authorList>
            <person name="Liu CT."/>
            <person name="Lee KB."/>
            <person name="Wang YS."/>
            <person name="Peng MH."/>
            <person name="Lee KT."/>
            <person name="Suzuki S."/>
            <person name="Suzuki T."/>
            <person name="Oyaizu H."/>
        </authorList>
    </citation>
    <scope>NUCLEOTIDE SEQUENCE [LARGE SCALE GENOMIC DNA]</scope>
    <source>
        <strain evidence="4">ATCC 43989 / DSM 5975 / JCM 20966 / LMG 6465 / NBRC 14845 / NCIMB 13405 / ORS 571</strain>
    </source>
</reference>
<feature type="transmembrane region" description="Helical" evidence="1">
    <location>
        <begin position="43"/>
        <end position="60"/>
    </location>
</feature>
<dbReference type="eggNOG" id="COG0697">
    <property type="taxonomic scope" value="Bacteria"/>
</dbReference>
<dbReference type="Proteomes" id="UP000000270">
    <property type="component" value="Chromosome"/>
</dbReference>
<dbReference type="InterPro" id="IPR000620">
    <property type="entry name" value="EamA_dom"/>
</dbReference>
<dbReference type="PANTHER" id="PTHR22911:SF76">
    <property type="entry name" value="EAMA DOMAIN-CONTAINING PROTEIN"/>
    <property type="match status" value="1"/>
</dbReference>
<reference evidence="3 4" key="5">
    <citation type="journal article" date="2010" name="Appl. Environ. Microbiol.">
        <title>phrR-like gene praR of Azorhizobium caulinodans ORS571 is essential for symbiosis with Sesbania rostrata and is involved in expression of reb genes.</title>
        <authorList>
            <person name="Akiba N."/>
            <person name="Aono T."/>
            <person name="Toyazaki H."/>
            <person name="Sato S."/>
            <person name="Oyaizu H."/>
        </authorList>
    </citation>
    <scope>NUCLEOTIDE SEQUENCE [LARGE SCALE GENOMIC DNA]</scope>
    <source>
        <strain evidence="4">ATCC 43989 / DSM 5975 / JCM 20966 / LMG 6465 / NBRC 14845 / NCIMB 13405 / ORS 571</strain>
    </source>
</reference>